<keyword evidence="3" id="KW-1185">Reference proteome</keyword>
<proteinExistence type="predicted"/>
<dbReference type="EMBL" id="SHOA02000002">
    <property type="protein sequence ID" value="TDH64891.1"/>
    <property type="molecule type" value="Genomic_DNA"/>
</dbReference>
<dbReference type="RefSeq" id="XP_067814390.1">
    <property type="nucleotide sequence ID" value="XM_067962106.1"/>
</dbReference>
<dbReference type="GeneID" id="94347777"/>
<name>A0A976IAW7_BRELC</name>
<dbReference type="Proteomes" id="UP000294530">
    <property type="component" value="Unassembled WGS sequence"/>
</dbReference>
<organism evidence="2 3">
    <name type="scientific">Bremia lactucae</name>
    <name type="common">Lettuce downy mildew</name>
    <dbReference type="NCBI Taxonomy" id="4779"/>
    <lineage>
        <taxon>Eukaryota</taxon>
        <taxon>Sar</taxon>
        <taxon>Stramenopiles</taxon>
        <taxon>Oomycota</taxon>
        <taxon>Peronosporomycetes</taxon>
        <taxon>Peronosporales</taxon>
        <taxon>Peronosporaceae</taxon>
        <taxon>Bremia</taxon>
    </lineage>
</organism>
<gene>
    <name evidence="2" type="ORF">CCR75_004016</name>
</gene>
<feature type="region of interest" description="Disordered" evidence="1">
    <location>
        <begin position="52"/>
        <end position="71"/>
    </location>
</feature>
<protein>
    <submittedName>
        <fullName evidence="2">Uncharacterized protein</fullName>
    </submittedName>
</protein>
<feature type="compositionally biased region" description="Basic and acidic residues" evidence="1">
    <location>
        <begin position="56"/>
        <end position="71"/>
    </location>
</feature>
<evidence type="ECO:0000313" key="3">
    <source>
        <dbReference type="Proteomes" id="UP000294530"/>
    </source>
</evidence>
<comment type="caution">
    <text evidence="2">The sequence shown here is derived from an EMBL/GenBank/DDBJ whole genome shotgun (WGS) entry which is preliminary data.</text>
</comment>
<evidence type="ECO:0000256" key="1">
    <source>
        <dbReference type="SAM" id="MobiDB-lite"/>
    </source>
</evidence>
<sequence length="71" mass="7941">MRRACKRIRAAAVFTEKDSHAAKNRVPDLQGGHWASDCPVAIDVQKAEVQRSYTRKSAEKAERAKTVKTDT</sequence>
<reference evidence="2 3" key="1">
    <citation type="journal article" date="2021" name="Genome Biol.">
        <title>AFLAP: assembly-free linkage analysis pipeline using k-mers from genome sequencing data.</title>
        <authorList>
            <person name="Fletcher K."/>
            <person name="Zhang L."/>
            <person name="Gil J."/>
            <person name="Han R."/>
            <person name="Cavanaugh K."/>
            <person name="Michelmore R."/>
        </authorList>
    </citation>
    <scope>NUCLEOTIDE SEQUENCE [LARGE SCALE GENOMIC DNA]</scope>
    <source>
        <strain evidence="2 3">SF5</strain>
    </source>
</reference>
<evidence type="ECO:0000313" key="2">
    <source>
        <dbReference type="EMBL" id="TDH64891.1"/>
    </source>
</evidence>
<dbReference type="KEGG" id="blac:94347777"/>
<accession>A0A976IAW7</accession>
<dbReference type="AlphaFoldDB" id="A0A976IAW7"/>